<accession>A0A813UR03</accession>
<evidence type="ECO:0000313" key="4">
    <source>
        <dbReference type="Proteomes" id="UP000663889"/>
    </source>
</evidence>
<dbReference type="EMBL" id="CAJNOO010000041">
    <property type="protein sequence ID" value="CAF0764501.1"/>
    <property type="molecule type" value="Genomic_DNA"/>
</dbReference>
<dbReference type="EMBL" id="CAJOBE010012796">
    <property type="protein sequence ID" value="CAF4155373.1"/>
    <property type="molecule type" value="Genomic_DNA"/>
</dbReference>
<gene>
    <name evidence="3" type="ORF">FNK824_LOCUS33907</name>
    <name evidence="1" type="ORF">RFH988_LOCUS2015</name>
    <name evidence="2" type="ORF">SEV965_LOCUS1908</name>
</gene>
<reference evidence="2" key="1">
    <citation type="submission" date="2021-02" db="EMBL/GenBank/DDBJ databases">
        <authorList>
            <person name="Nowell W R."/>
        </authorList>
    </citation>
    <scope>NUCLEOTIDE SEQUENCE</scope>
</reference>
<comment type="caution">
    <text evidence="2">The sequence shown here is derived from an EMBL/GenBank/DDBJ whole genome shotgun (WGS) entry which is preliminary data.</text>
</comment>
<dbReference type="EMBL" id="CAJNOU010000040">
    <property type="protein sequence ID" value="CAF0826895.1"/>
    <property type="molecule type" value="Genomic_DNA"/>
</dbReference>
<evidence type="ECO:0000313" key="3">
    <source>
        <dbReference type="EMBL" id="CAF4155373.1"/>
    </source>
</evidence>
<evidence type="ECO:0000313" key="2">
    <source>
        <dbReference type="EMBL" id="CAF0826895.1"/>
    </source>
</evidence>
<name>A0A813UR03_9BILA</name>
<dbReference type="OrthoDB" id="9987252at2759"/>
<sequence length="83" mass="9801">MATFRICFLYGKNSTVTINENPIRLEIFRKTIENILPPCRDLNDYIYVVSGKPPHKLNINNEEEFNEHRTLITSGCYIWIKLK</sequence>
<dbReference type="AlphaFoldDB" id="A0A813UR03"/>
<dbReference type="Proteomes" id="UP000663874">
    <property type="component" value="Unassembled WGS sequence"/>
</dbReference>
<proteinExistence type="predicted"/>
<evidence type="ECO:0000313" key="1">
    <source>
        <dbReference type="EMBL" id="CAF0764501.1"/>
    </source>
</evidence>
<organism evidence="2 4">
    <name type="scientific">Rotaria sordida</name>
    <dbReference type="NCBI Taxonomy" id="392033"/>
    <lineage>
        <taxon>Eukaryota</taxon>
        <taxon>Metazoa</taxon>
        <taxon>Spiralia</taxon>
        <taxon>Gnathifera</taxon>
        <taxon>Rotifera</taxon>
        <taxon>Eurotatoria</taxon>
        <taxon>Bdelloidea</taxon>
        <taxon>Philodinida</taxon>
        <taxon>Philodinidae</taxon>
        <taxon>Rotaria</taxon>
    </lineage>
</organism>
<dbReference type="Proteomes" id="UP000663889">
    <property type="component" value="Unassembled WGS sequence"/>
</dbReference>
<protein>
    <submittedName>
        <fullName evidence="2">Uncharacterized protein</fullName>
    </submittedName>
</protein>
<dbReference type="Proteomes" id="UP000663882">
    <property type="component" value="Unassembled WGS sequence"/>
</dbReference>